<dbReference type="HOGENOM" id="CLU_2875236_0_0_2"/>
<evidence type="ECO:0000313" key="2">
    <source>
        <dbReference type="Proteomes" id="UP000001694"/>
    </source>
</evidence>
<keyword evidence="2" id="KW-1185">Reference proteome</keyword>
<gene>
    <name evidence="1" type="ordered locus">Tneu_0500</name>
</gene>
<sequence>MYIAVVLEHSAREALKSWLDISDRLRVCGINIPIFVDWTGQIDVTPEELGTHLERRWRKWAYS</sequence>
<protein>
    <submittedName>
        <fullName evidence="1">Uncharacterized protein</fullName>
    </submittedName>
</protein>
<accession>B1YCD2</accession>
<dbReference type="STRING" id="444157.Tneu_0500"/>
<dbReference type="AlphaFoldDB" id="B1YCD2"/>
<evidence type="ECO:0000313" key="1">
    <source>
        <dbReference type="EMBL" id="ACB39445.1"/>
    </source>
</evidence>
<name>B1YCD2_PYRNV</name>
<reference evidence="1" key="1">
    <citation type="submission" date="2008-03" db="EMBL/GenBank/DDBJ databases">
        <title>Complete sequence of Thermoproteus neutrophilus V24Sta.</title>
        <authorList>
            <consortium name="US DOE Joint Genome Institute"/>
            <person name="Copeland A."/>
            <person name="Lucas S."/>
            <person name="Lapidus A."/>
            <person name="Glavina del Rio T."/>
            <person name="Dalin E."/>
            <person name="Tice H."/>
            <person name="Bruce D."/>
            <person name="Goodwin L."/>
            <person name="Pitluck S."/>
            <person name="Sims D."/>
            <person name="Brettin T."/>
            <person name="Detter J.C."/>
            <person name="Han C."/>
            <person name="Kuske C.R."/>
            <person name="Schmutz J."/>
            <person name="Larimer F."/>
            <person name="Land M."/>
            <person name="Hauser L."/>
            <person name="Kyrpides N."/>
            <person name="Mikhailova N."/>
            <person name="Biddle J.F."/>
            <person name="Zhang Z."/>
            <person name="Fitz-Gibbon S.T."/>
            <person name="Lowe T.M."/>
            <person name="Saltikov C."/>
            <person name="House C.H."/>
            <person name="Richardson P."/>
        </authorList>
    </citation>
    <scope>NUCLEOTIDE SEQUENCE [LARGE SCALE GENOMIC DNA]</scope>
    <source>
        <strain evidence="1">V24Sta</strain>
    </source>
</reference>
<dbReference type="EMBL" id="CP001014">
    <property type="protein sequence ID" value="ACB39445.1"/>
    <property type="molecule type" value="Genomic_DNA"/>
</dbReference>
<dbReference type="Proteomes" id="UP000001694">
    <property type="component" value="Chromosome"/>
</dbReference>
<dbReference type="GeneID" id="6165901"/>
<dbReference type="eggNOG" id="arCOG07756">
    <property type="taxonomic scope" value="Archaea"/>
</dbReference>
<organism evidence="1 2">
    <name type="scientific">Pyrobaculum neutrophilum (strain DSM 2338 / JCM 9278 / NBRC 100436 / V24Sta)</name>
    <name type="common">Thermoproteus neutrophilus</name>
    <dbReference type="NCBI Taxonomy" id="444157"/>
    <lineage>
        <taxon>Archaea</taxon>
        <taxon>Thermoproteota</taxon>
        <taxon>Thermoprotei</taxon>
        <taxon>Thermoproteales</taxon>
        <taxon>Thermoproteaceae</taxon>
        <taxon>Pyrobaculum</taxon>
    </lineage>
</organism>
<proteinExistence type="predicted"/>
<dbReference type="RefSeq" id="WP_012349865.1">
    <property type="nucleotide sequence ID" value="NC_010525.1"/>
</dbReference>
<dbReference type="OrthoDB" id="381783at2157"/>
<dbReference type="KEGG" id="tne:Tneu_0500"/>